<protein>
    <recommendedName>
        <fullName evidence="3">Galactose mutarotase</fullName>
    </recommendedName>
</protein>
<comment type="caution">
    <text evidence="1">The sequence shown here is derived from an EMBL/GenBank/DDBJ whole genome shotgun (WGS) entry which is preliminary data.</text>
</comment>
<evidence type="ECO:0000313" key="1">
    <source>
        <dbReference type="EMBL" id="MXU66024.1"/>
    </source>
</evidence>
<dbReference type="GO" id="GO:0003824">
    <property type="term" value="F:catalytic activity"/>
    <property type="evidence" value="ECO:0007669"/>
    <property type="project" value="InterPro"/>
</dbReference>
<dbReference type="GO" id="GO:0030246">
    <property type="term" value="F:carbohydrate binding"/>
    <property type="evidence" value="ECO:0007669"/>
    <property type="project" value="InterPro"/>
</dbReference>
<proteinExistence type="predicted"/>
<organism evidence="1 2">
    <name type="scientific">Oceanomicrobium pacificus</name>
    <dbReference type="NCBI Taxonomy" id="2692916"/>
    <lineage>
        <taxon>Bacteria</taxon>
        <taxon>Pseudomonadati</taxon>
        <taxon>Pseudomonadota</taxon>
        <taxon>Alphaproteobacteria</taxon>
        <taxon>Rhodobacterales</taxon>
        <taxon>Paracoccaceae</taxon>
        <taxon>Oceanomicrobium</taxon>
    </lineage>
</organism>
<reference evidence="1 2" key="1">
    <citation type="submission" date="2019-12" db="EMBL/GenBank/DDBJ databases">
        <title>Strain KN286 was isolated from seawater, which was collected from Caroline Seamount in the tropical western Pacific.</title>
        <authorList>
            <person name="Wang Q."/>
        </authorList>
    </citation>
    <scope>NUCLEOTIDE SEQUENCE [LARGE SCALE GENOMIC DNA]</scope>
    <source>
        <strain evidence="1 2">KN286</strain>
    </source>
</reference>
<dbReference type="Proteomes" id="UP000436016">
    <property type="component" value="Unassembled WGS sequence"/>
</dbReference>
<keyword evidence="2" id="KW-1185">Reference proteome</keyword>
<dbReference type="RefSeq" id="WP_160855032.1">
    <property type="nucleotide sequence ID" value="NZ_WUWG01000003.1"/>
</dbReference>
<dbReference type="EMBL" id="WUWG01000003">
    <property type="protein sequence ID" value="MXU66024.1"/>
    <property type="molecule type" value="Genomic_DNA"/>
</dbReference>
<accession>A0A6B0TY95</accession>
<dbReference type="AlphaFoldDB" id="A0A6B0TY95"/>
<sequence>MNRPTDNPEWLPLDLVGGPASHVRISPFGAELRALTLGGADVLWSGADADWPHPAALIYPVFGRAPDADVPPHGPARLARFERLSRRASAPRLAWRNLTVQHHVTARSYQQTIRIRNDRTAPLSYSFGLHPGFYLPGFGSGGRAFLMAPEGTRFPETAERMEAMALTGRTAPLDASGGVLCLAQQRDFATGGRFLRNFAPRWLWLLNPATGQRIRLGFRGFRHMALWSRPGLDGLCIEPLTAGPGTGAAAGQAKLQPGRAAVFGFSVTLEAGGTPDAGATA</sequence>
<dbReference type="Gene3D" id="2.70.98.10">
    <property type="match status" value="1"/>
</dbReference>
<dbReference type="InterPro" id="IPR011013">
    <property type="entry name" value="Gal_mutarotase_sf_dom"/>
</dbReference>
<name>A0A6B0TY95_9RHOB</name>
<dbReference type="InterPro" id="IPR014718">
    <property type="entry name" value="GH-type_carb-bd"/>
</dbReference>
<dbReference type="GO" id="GO:0005975">
    <property type="term" value="P:carbohydrate metabolic process"/>
    <property type="evidence" value="ECO:0007669"/>
    <property type="project" value="InterPro"/>
</dbReference>
<evidence type="ECO:0000313" key="2">
    <source>
        <dbReference type="Proteomes" id="UP000436016"/>
    </source>
</evidence>
<gene>
    <name evidence="1" type="ORF">GSH16_11230</name>
</gene>
<evidence type="ECO:0008006" key="3">
    <source>
        <dbReference type="Google" id="ProtNLM"/>
    </source>
</evidence>
<dbReference type="SUPFAM" id="SSF74650">
    <property type="entry name" value="Galactose mutarotase-like"/>
    <property type="match status" value="1"/>
</dbReference>